<protein>
    <recommendedName>
        <fullName evidence="4">Glycosyl transferase CAP10 domain-containing protein</fullName>
    </recommendedName>
</protein>
<dbReference type="RefSeq" id="XP_009041492.1">
    <property type="nucleotide sequence ID" value="XM_009043244.1"/>
</dbReference>
<evidence type="ECO:0008006" key="4">
    <source>
        <dbReference type="Google" id="ProtNLM"/>
    </source>
</evidence>
<feature type="signal peptide" evidence="1">
    <location>
        <begin position="1"/>
        <end position="17"/>
    </location>
</feature>
<evidence type="ECO:0000313" key="2">
    <source>
        <dbReference type="EMBL" id="EGB03834.1"/>
    </source>
</evidence>
<dbReference type="InParanoid" id="F0YM26"/>
<reference evidence="2 3" key="1">
    <citation type="journal article" date="2011" name="Proc. Natl. Acad. Sci. U.S.A.">
        <title>Niche of harmful alga Aureococcus anophagefferens revealed through ecogenomics.</title>
        <authorList>
            <person name="Gobler C.J."/>
            <person name="Berry D.L."/>
            <person name="Dyhrman S.T."/>
            <person name="Wilhelm S.W."/>
            <person name="Salamov A."/>
            <person name="Lobanov A.V."/>
            <person name="Zhang Y."/>
            <person name="Collier J.L."/>
            <person name="Wurch L.L."/>
            <person name="Kustka A.B."/>
            <person name="Dill B.D."/>
            <person name="Shah M."/>
            <person name="VerBerkmoes N.C."/>
            <person name="Kuo A."/>
            <person name="Terry A."/>
            <person name="Pangilinan J."/>
            <person name="Lindquist E.A."/>
            <person name="Lucas S."/>
            <person name="Paulsen I.T."/>
            <person name="Hattenrath-Lehmann T.K."/>
            <person name="Talmage S.C."/>
            <person name="Walker E.A."/>
            <person name="Koch F."/>
            <person name="Burson A.M."/>
            <person name="Marcoval M.A."/>
            <person name="Tang Y.Z."/>
            <person name="Lecleir G.R."/>
            <person name="Coyne K.J."/>
            <person name="Berg G.M."/>
            <person name="Bertrand E.M."/>
            <person name="Saito M.A."/>
            <person name="Gladyshev V.N."/>
            <person name="Grigoriev I.V."/>
        </authorList>
    </citation>
    <scope>NUCLEOTIDE SEQUENCE [LARGE SCALE GENOMIC DNA]</scope>
    <source>
        <strain evidence="3">CCMP 1984</strain>
    </source>
</reference>
<evidence type="ECO:0000256" key="1">
    <source>
        <dbReference type="SAM" id="SignalP"/>
    </source>
</evidence>
<accession>F0YM26</accession>
<evidence type="ECO:0000313" key="3">
    <source>
        <dbReference type="Proteomes" id="UP000002729"/>
    </source>
</evidence>
<feature type="chain" id="PRO_5003264780" description="Glycosyl transferase CAP10 domain-containing protein" evidence="1">
    <location>
        <begin position="18"/>
        <end position="462"/>
    </location>
</feature>
<gene>
    <name evidence="2" type="ORF">AURANDRAFT_67690</name>
</gene>
<sequence length="462" mass="50198">MALRLLALLAAARGAWRPQEELARLHGASFAASDAWRRVELELDRSLRAYDAVPSADAAATRAAEIFARDASFFAVVENTLYVSDAHDSKIKHKPHYLFSTILSMLKREPFPNFVATWDVAATGAHCRRVGRRVPCLAIAKQGGFNQTGVLIPNPYFAHVDEWDARVATWRAAIPAWDDRDPRLFWPTCFTILSIIPTSSNMSYSLLFCGSVRSACGPGNVARVAALTLTAQHPDRYDVRVTHGLDAPDAKACAREFPYTKAMVDLSTGKIPAPTGGFVNASEFSRWRRYLNLPGTMGGSYSRNLNLLWPLGGAVALWDGSAVEWYYPGLREGETHAALDEKSAGAALDALDAGEAALAAAAGAVHETFLAGGSLDRYWRLLVGRLRARFRLGDVLDDLGGAAAAVALAGVDCGALRRVYWHSPDRPFFDETPGLGKPVAYAALDDGDPLLVACRRAKKKTR</sequence>
<organism evidence="3">
    <name type="scientific">Aureococcus anophagefferens</name>
    <name type="common">Harmful bloom alga</name>
    <dbReference type="NCBI Taxonomy" id="44056"/>
    <lineage>
        <taxon>Eukaryota</taxon>
        <taxon>Sar</taxon>
        <taxon>Stramenopiles</taxon>
        <taxon>Ochrophyta</taxon>
        <taxon>Pelagophyceae</taxon>
        <taxon>Pelagomonadales</taxon>
        <taxon>Pelagomonadaceae</taxon>
        <taxon>Aureococcus</taxon>
    </lineage>
</organism>
<proteinExistence type="predicted"/>
<keyword evidence="1" id="KW-0732">Signal</keyword>
<dbReference type="KEGG" id="aaf:AURANDRAFT_67690"/>
<keyword evidence="3" id="KW-1185">Reference proteome</keyword>
<name>F0YM26_AURAN</name>
<dbReference type="AlphaFoldDB" id="F0YM26"/>
<dbReference type="GeneID" id="20226376"/>
<dbReference type="Proteomes" id="UP000002729">
    <property type="component" value="Unassembled WGS sequence"/>
</dbReference>
<dbReference type="EMBL" id="GL833160">
    <property type="protein sequence ID" value="EGB03834.1"/>
    <property type="molecule type" value="Genomic_DNA"/>
</dbReference>